<dbReference type="EMBL" id="JAEQMG010000180">
    <property type="protein sequence ID" value="MBK6090141.1"/>
    <property type="molecule type" value="Genomic_DNA"/>
</dbReference>
<reference evidence="1" key="1">
    <citation type="submission" date="2021-01" db="EMBL/GenBank/DDBJ databases">
        <title>Genome public.</title>
        <authorList>
            <person name="Liu C."/>
            <person name="Sun Q."/>
        </authorList>
    </citation>
    <scope>NUCLEOTIDE SEQUENCE</scope>
    <source>
        <strain evidence="1">M6</strain>
    </source>
</reference>
<accession>A0A934WUH2</accession>
<comment type="caution">
    <text evidence="1">The sequence shown here is derived from an EMBL/GenBank/DDBJ whole genome shotgun (WGS) entry which is preliminary data.</text>
</comment>
<dbReference type="RefSeq" id="WP_201428819.1">
    <property type="nucleotide sequence ID" value="NZ_JAEQMG010000180.1"/>
</dbReference>
<dbReference type="Proteomes" id="UP000633365">
    <property type="component" value="Unassembled WGS sequence"/>
</dbReference>
<organism evidence="1 2">
    <name type="scientific">Ruminococcus difficilis</name>
    <dbReference type="NCBI Taxonomy" id="2763069"/>
    <lineage>
        <taxon>Bacteria</taxon>
        <taxon>Bacillati</taxon>
        <taxon>Bacillota</taxon>
        <taxon>Clostridia</taxon>
        <taxon>Eubacteriales</taxon>
        <taxon>Oscillospiraceae</taxon>
        <taxon>Ruminococcus</taxon>
    </lineage>
</organism>
<evidence type="ECO:0000313" key="2">
    <source>
        <dbReference type="Proteomes" id="UP000633365"/>
    </source>
</evidence>
<gene>
    <name evidence="1" type="ORF">JKK62_16075</name>
</gene>
<sequence length="75" mass="8876">MKWFKHNSVSRFEVEPYDPTTQKAVIRSSICTGEKVAGFKSKRDGHFTEVMLIRNKKDEEKFKEMYKVDSLPVEY</sequence>
<evidence type="ECO:0000313" key="1">
    <source>
        <dbReference type="EMBL" id="MBK6090141.1"/>
    </source>
</evidence>
<name>A0A934WUH2_9FIRM</name>
<protein>
    <submittedName>
        <fullName evidence="1">Aspartate dehydrogenase</fullName>
    </submittedName>
</protein>
<proteinExistence type="predicted"/>
<dbReference type="AlphaFoldDB" id="A0A934WUH2"/>
<keyword evidence="2" id="KW-1185">Reference proteome</keyword>